<protein>
    <submittedName>
        <fullName evidence="2">Jg20723 protein</fullName>
    </submittedName>
</protein>
<comment type="caution">
    <text evidence="2">The sequence shown here is derived from an EMBL/GenBank/DDBJ whole genome shotgun (WGS) entry which is preliminary data.</text>
</comment>
<evidence type="ECO:0000313" key="2">
    <source>
        <dbReference type="EMBL" id="CAH2239788.1"/>
    </source>
</evidence>
<gene>
    <name evidence="2" type="primary">jg20723</name>
    <name evidence="2" type="ORF">PAEG_LOCUS16443</name>
</gene>
<dbReference type="AlphaFoldDB" id="A0A8S4RS47"/>
<dbReference type="OrthoDB" id="7389895at2759"/>
<name>A0A8S4RS47_9NEOP</name>
<evidence type="ECO:0000256" key="1">
    <source>
        <dbReference type="SAM" id="SignalP"/>
    </source>
</evidence>
<dbReference type="Proteomes" id="UP000838756">
    <property type="component" value="Unassembled WGS sequence"/>
</dbReference>
<dbReference type="Gene3D" id="2.130.10.10">
    <property type="entry name" value="YVTN repeat-like/Quinoprotein amine dehydrogenase"/>
    <property type="match status" value="1"/>
</dbReference>
<keyword evidence="1" id="KW-0732">Signal</keyword>
<keyword evidence="3" id="KW-1185">Reference proteome</keyword>
<organism evidence="2 3">
    <name type="scientific">Pararge aegeria aegeria</name>
    <dbReference type="NCBI Taxonomy" id="348720"/>
    <lineage>
        <taxon>Eukaryota</taxon>
        <taxon>Metazoa</taxon>
        <taxon>Ecdysozoa</taxon>
        <taxon>Arthropoda</taxon>
        <taxon>Hexapoda</taxon>
        <taxon>Insecta</taxon>
        <taxon>Pterygota</taxon>
        <taxon>Neoptera</taxon>
        <taxon>Endopterygota</taxon>
        <taxon>Lepidoptera</taxon>
        <taxon>Glossata</taxon>
        <taxon>Ditrysia</taxon>
        <taxon>Papilionoidea</taxon>
        <taxon>Nymphalidae</taxon>
        <taxon>Satyrinae</taxon>
        <taxon>Satyrini</taxon>
        <taxon>Parargina</taxon>
        <taxon>Pararge</taxon>
    </lineage>
</organism>
<feature type="chain" id="PRO_5035887248" evidence="1">
    <location>
        <begin position="17"/>
        <end position="288"/>
    </location>
</feature>
<dbReference type="SUPFAM" id="SSF63829">
    <property type="entry name" value="Calcium-dependent phosphotriesterase"/>
    <property type="match status" value="1"/>
</dbReference>
<proteinExistence type="predicted"/>
<evidence type="ECO:0000313" key="3">
    <source>
        <dbReference type="Proteomes" id="UP000838756"/>
    </source>
</evidence>
<dbReference type="EMBL" id="CAKXAJ010025461">
    <property type="protein sequence ID" value="CAH2239788.1"/>
    <property type="molecule type" value="Genomic_DNA"/>
</dbReference>
<feature type="signal peptide" evidence="1">
    <location>
        <begin position="1"/>
        <end position="16"/>
    </location>
</feature>
<reference evidence="2" key="1">
    <citation type="submission" date="2022-03" db="EMBL/GenBank/DDBJ databases">
        <authorList>
            <person name="Lindestad O."/>
        </authorList>
    </citation>
    <scope>NUCLEOTIDE SEQUENCE</scope>
</reference>
<accession>A0A8S4RS47</accession>
<sequence>MRIILLLFLFTQKCFAFDLPRSACKTDLTIDKDHYNVTKTYDTGDAEPTDAHYDGKGNLFFVVFGRNFNGYYYDVKLIKPNSTAAQNVPGLPERESYSVAVDKKESRVYFGTSKGIYAYNYETQVATLITKPDINLNSLLVDKDGNKYITGRREGFEQLYLLAGNEKIHFKGFDALDEVAVDDKNNFYYIREEKFFVLRNNLSHAVFIGNVSYEGLGQITFHEENVFVASKSLSYIHENDTGPMKRVKGTPGNVTAIAFDRSGNFVLGTKGKILKYETNDNECFQKQN</sequence>
<dbReference type="InterPro" id="IPR015943">
    <property type="entry name" value="WD40/YVTN_repeat-like_dom_sf"/>
</dbReference>